<reference evidence="10" key="2">
    <citation type="submission" date="2015-01" db="EMBL/GenBank/DDBJ databases">
        <title>Complete genome sequence of Methylobacterium aquaticum strain 22A.</title>
        <authorList>
            <person name="Tani A."/>
            <person name="Ogura Y."/>
            <person name="Hayashi T."/>
        </authorList>
    </citation>
    <scope>NUCLEOTIDE SEQUENCE [LARGE SCALE GENOMIC DNA]</scope>
    <source>
        <strain evidence="10">MA-22A</strain>
        <plasmid evidence="10">Plasmid pMaq22A_2p DNA</plasmid>
    </source>
</reference>
<feature type="domain" description="Aminotransferase class I/classII large" evidence="8">
    <location>
        <begin position="27"/>
        <end position="362"/>
    </location>
</feature>
<evidence type="ECO:0000259" key="8">
    <source>
        <dbReference type="Pfam" id="PF00155"/>
    </source>
</evidence>
<dbReference type="AlphaFoldDB" id="A0A0C6FNQ8"/>
<dbReference type="PANTHER" id="PTHR46383">
    <property type="entry name" value="ASPARTATE AMINOTRANSFERASE"/>
    <property type="match status" value="1"/>
</dbReference>
<dbReference type="InterPro" id="IPR050596">
    <property type="entry name" value="AspAT/PAT-like"/>
</dbReference>
<accession>A0A0C6FNQ8</accession>
<dbReference type="CDD" id="cd00609">
    <property type="entry name" value="AAT_like"/>
    <property type="match status" value="1"/>
</dbReference>
<evidence type="ECO:0000256" key="1">
    <source>
        <dbReference type="ARBA" id="ARBA00001933"/>
    </source>
</evidence>
<dbReference type="InterPro" id="IPR004838">
    <property type="entry name" value="NHTrfase_class1_PyrdxlP-BS"/>
</dbReference>
<evidence type="ECO:0000256" key="6">
    <source>
        <dbReference type="ARBA" id="ARBA00049185"/>
    </source>
</evidence>
<evidence type="ECO:0000256" key="4">
    <source>
        <dbReference type="ARBA" id="ARBA00022679"/>
    </source>
</evidence>
<dbReference type="GO" id="GO:0006520">
    <property type="term" value="P:amino acid metabolic process"/>
    <property type="evidence" value="ECO:0007669"/>
    <property type="project" value="InterPro"/>
</dbReference>
<name>A0A0C6FNQ8_9HYPH</name>
<keyword evidence="9" id="KW-0614">Plasmid</keyword>
<dbReference type="InterPro" id="IPR015422">
    <property type="entry name" value="PyrdxlP-dep_Trfase_small"/>
</dbReference>
<dbReference type="InterPro" id="IPR015424">
    <property type="entry name" value="PyrdxlP-dep_Trfase"/>
</dbReference>
<dbReference type="GO" id="GO:0030170">
    <property type="term" value="F:pyridoxal phosphate binding"/>
    <property type="evidence" value="ECO:0007669"/>
    <property type="project" value="InterPro"/>
</dbReference>
<dbReference type="InterPro" id="IPR004839">
    <property type="entry name" value="Aminotransferase_I/II_large"/>
</dbReference>
<dbReference type="EMBL" id="AP014706">
    <property type="protein sequence ID" value="BAQ49988.1"/>
    <property type="molecule type" value="Genomic_DNA"/>
</dbReference>
<evidence type="ECO:0000256" key="2">
    <source>
        <dbReference type="ARBA" id="ARBA00007441"/>
    </source>
</evidence>
<dbReference type="RefSeq" id="WP_280141945.1">
    <property type="nucleotide sequence ID" value="NZ_AP014706.1"/>
</dbReference>
<keyword evidence="3 7" id="KW-0032">Aminotransferase</keyword>
<proteinExistence type="inferred from homology"/>
<dbReference type="SUPFAM" id="SSF53383">
    <property type="entry name" value="PLP-dependent transferases"/>
    <property type="match status" value="1"/>
</dbReference>
<evidence type="ECO:0000256" key="7">
    <source>
        <dbReference type="RuleBase" id="RU000481"/>
    </source>
</evidence>
<evidence type="ECO:0000313" key="9">
    <source>
        <dbReference type="EMBL" id="BAQ49988.1"/>
    </source>
</evidence>
<protein>
    <recommendedName>
        <fullName evidence="7">Aminotransferase</fullName>
        <ecNumber evidence="7">2.6.1.-</ecNumber>
    </recommendedName>
</protein>
<dbReference type="Gene3D" id="3.90.1150.10">
    <property type="entry name" value="Aspartate Aminotransferase, domain 1"/>
    <property type="match status" value="1"/>
</dbReference>
<sequence>MESLTMRAFEARNAHFDALVNTPGLRWLGQNTNHAPSHPAVREAMERCIRDEGFHVYAPPAGFEALRAGIVADFGLDGQAALVSDGAVASLYHVCHTLLAPGDEFVTTDPTWNWPMAFARSVGATVRQIPIYGPEHGYRLDPARLEAAMGPRTKVVYLVDPNNPLGTACTAEEIAAIVEIVRKAGAYLIHDCTYRHFAHEHHLAAKLDPERTLTIYSFSKWLGLAGLRVGAVIAHPDMAERLAAAPPNNLGSSILAQRAAMAGLAIKDEWFPGVLAEQRANQALIKAACDRIPGLVMPVYPSNGNFVVLETGGLGISPEALVAAYQERRIMIRQGSYHTPNFGDRFVKVSVSVPRDWVEEFVDLMPAMIERARGMNTDVKLF</sequence>
<dbReference type="KEGG" id="maqu:Maq22A_2p41030"/>
<dbReference type="GO" id="GO:0004069">
    <property type="term" value="F:L-aspartate:2-oxoglutarate aminotransferase activity"/>
    <property type="evidence" value="ECO:0007669"/>
    <property type="project" value="UniProtKB-EC"/>
</dbReference>
<comment type="catalytic activity">
    <reaction evidence="6">
        <text>L-aspartate + 2-oxoglutarate = oxaloacetate + L-glutamate</text>
        <dbReference type="Rhea" id="RHEA:21824"/>
        <dbReference type="ChEBI" id="CHEBI:16452"/>
        <dbReference type="ChEBI" id="CHEBI:16810"/>
        <dbReference type="ChEBI" id="CHEBI:29985"/>
        <dbReference type="ChEBI" id="CHEBI:29991"/>
        <dbReference type="EC" id="2.6.1.1"/>
    </reaction>
</comment>
<evidence type="ECO:0000313" key="10">
    <source>
        <dbReference type="Proteomes" id="UP000061432"/>
    </source>
</evidence>
<dbReference type="Gene3D" id="3.40.640.10">
    <property type="entry name" value="Type I PLP-dependent aspartate aminotransferase-like (Major domain)"/>
    <property type="match status" value="1"/>
</dbReference>
<dbReference type="NCBIfam" id="NF004870">
    <property type="entry name" value="PRK06225.1"/>
    <property type="match status" value="1"/>
</dbReference>
<reference evidence="9 10" key="1">
    <citation type="journal article" date="2015" name="Genome Announc.">
        <title>Complete Genome Sequence of Methylobacterium aquaticum Strain 22A, Isolated from Racomitrium japonicum Moss.</title>
        <authorList>
            <person name="Tani A."/>
            <person name="Ogura Y."/>
            <person name="Hayashi T."/>
            <person name="Kimbara K."/>
        </authorList>
    </citation>
    <scope>NUCLEOTIDE SEQUENCE [LARGE SCALE GENOMIC DNA]</scope>
    <source>
        <strain evidence="9 10">MA-22A</strain>
        <plasmid evidence="10">Plasmid pMaq22A_2p DNA</plasmid>
    </source>
</reference>
<evidence type="ECO:0000256" key="5">
    <source>
        <dbReference type="ARBA" id="ARBA00022898"/>
    </source>
</evidence>
<evidence type="ECO:0000256" key="3">
    <source>
        <dbReference type="ARBA" id="ARBA00022576"/>
    </source>
</evidence>
<comment type="cofactor">
    <cofactor evidence="1 7">
        <name>pyridoxal 5'-phosphate</name>
        <dbReference type="ChEBI" id="CHEBI:597326"/>
    </cofactor>
</comment>
<keyword evidence="4 7" id="KW-0808">Transferase</keyword>
<comment type="similarity">
    <text evidence="2 7">Belongs to the class-I pyridoxal-phosphate-dependent aminotransferase family.</text>
</comment>
<dbReference type="PATRIC" id="fig|270351.10.peg.7125"/>
<dbReference type="PANTHER" id="PTHR46383:SF1">
    <property type="entry name" value="ASPARTATE AMINOTRANSFERASE"/>
    <property type="match status" value="1"/>
</dbReference>
<keyword evidence="5" id="KW-0663">Pyridoxal phosphate</keyword>
<dbReference type="InterPro" id="IPR015421">
    <property type="entry name" value="PyrdxlP-dep_Trfase_major"/>
</dbReference>
<organism evidence="9 10">
    <name type="scientific">Methylobacterium aquaticum</name>
    <dbReference type="NCBI Taxonomy" id="270351"/>
    <lineage>
        <taxon>Bacteria</taxon>
        <taxon>Pseudomonadati</taxon>
        <taxon>Pseudomonadota</taxon>
        <taxon>Alphaproteobacteria</taxon>
        <taxon>Hyphomicrobiales</taxon>
        <taxon>Methylobacteriaceae</taxon>
        <taxon>Methylobacterium</taxon>
    </lineage>
</organism>
<dbReference type="EC" id="2.6.1.-" evidence="7"/>
<dbReference type="Proteomes" id="UP000061432">
    <property type="component" value="Plasmid pMaq22A_2p"/>
</dbReference>
<geneLocation type="plasmid" evidence="10">
    <name>pMaq22A_2p DNA</name>
</geneLocation>
<dbReference type="Pfam" id="PF00155">
    <property type="entry name" value="Aminotran_1_2"/>
    <property type="match status" value="1"/>
</dbReference>
<gene>
    <name evidence="9" type="ORF">Maq22A_2p41030</name>
</gene>
<dbReference type="PROSITE" id="PS00105">
    <property type="entry name" value="AA_TRANSFER_CLASS_1"/>
    <property type="match status" value="1"/>
</dbReference>